<organism evidence="2 3">
    <name type="scientific">Skeletonema marinoi</name>
    <dbReference type="NCBI Taxonomy" id="267567"/>
    <lineage>
        <taxon>Eukaryota</taxon>
        <taxon>Sar</taxon>
        <taxon>Stramenopiles</taxon>
        <taxon>Ochrophyta</taxon>
        <taxon>Bacillariophyta</taxon>
        <taxon>Coscinodiscophyceae</taxon>
        <taxon>Thalassiosirophycidae</taxon>
        <taxon>Thalassiosirales</taxon>
        <taxon>Skeletonemataceae</taxon>
        <taxon>Skeletonema</taxon>
        <taxon>Skeletonema marinoi-dohrnii complex</taxon>
    </lineage>
</organism>
<evidence type="ECO:0000313" key="3">
    <source>
        <dbReference type="Proteomes" id="UP001224775"/>
    </source>
</evidence>
<keyword evidence="3" id="KW-1185">Reference proteome</keyword>
<dbReference type="SUPFAM" id="SSF49879">
    <property type="entry name" value="SMAD/FHA domain"/>
    <property type="match status" value="1"/>
</dbReference>
<dbReference type="Proteomes" id="UP001224775">
    <property type="component" value="Unassembled WGS sequence"/>
</dbReference>
<reference evidence="2" key="1">
    <citation type="submission" date="2023-06" db="EMBL/GenBank/DDBJ databases">
        <title>Survivors Of The Sea: Transcriptome response of Skeletonema marinoi to long-term dormancy.</title>
        <authorList>
            <person name="Pinder M.I.M."/>
            <person name="Kourtchenko O."/>
            <person name="Robertson E.K."/>
            <person name="Larsson T."/>
            <person name="Maumus F."/>
            <person name="Osuna-Cruz C.M."/>
            <person name="Vancaester E."/>
            <person name="Stenow R."/>
            <person name="Vandepoele K."/>
            <person name="Ploug H."/>
            <person name="Bruchert V."/>
            <person name="Godhe A."/>
            <person name="Topel M."/>
        </authorList>
    </citation>
    <scope>NUCLEOTIDE SEQUENCE</scope>
    <source>
        <strain evidence="2">R05AC</strain>
    </source>
</reference>
<dbReference type="Gene3D" id="2.60.200.20">
    <property type="match status" value="1"/>
</dbReference>
<name>A0AAD8YEE8_9STRA</name>
<gene>
    <name evidence="2" type="ORF">QTG54_005532</name>
</gene>
<evidence type="ECO:0000256" key="1">
    <source>
        <dbReference type="SAM" id="MobiDB-lite"/>
    </source>
</evidence>
<dbReference type="AlphaFoldDB" id="A0AAD8YEE8"/>
<dbReference type="GO" id="GO:0030870">
    <property type="term" value="C:Mre11 complex"/>
    <property type="evidence" value="ECO:0007669"/>
    <property type="project" value="InterPro"/>
</dbReference>
<dbReference type="PANTHER" id="PTHR12162">
    <property type="entry name" value="NIBRIN-RELATED"/>
    <property type="match status" value="1"/>
</dbReference>
<feature type="region of interest" description="Disordered" evidence="1">
    <location>
        <begin position="157"/>
        <end position="187"/>
    </location>
</feature>
<dbReference type="InterPro" id="IPR008984">
    <property type="entry name" value="SMAD_FHA_dom_sf"/>
</dbReference>
<dbReference type="PANTHER" id="PTHR12162:SF0">
    <property type="entry name" value="NIBRIN"/>
    <property type="match status" value="1"/>
</dbReference>
<comment type="caution">
    <text evidence="2">The sequence shown here is derived from an EMBL/GenBank/DDBJ whole genome shotgun (WGS) entry which is preliminary data.</text>
</comment>
<accession>A0AAD8YEE8</accession>
<evidence type="ECO:0000313" key="2">
    <source>
        <dbReference type="EMBL" id="KAK1743935.1"/>
    </source>
</evidence>
<dbReference type="GO" id="GO:0000724">
    <property type="term" value="P:double-strand break repair via homologous recombination"/>
    <property type="evidence" value="ECO:0007669"/>
    <property type="project" value="TreeGrafter"/>
</dbReference>
<feature type="region of interest" description="Disordered" evidence="1">
    <location>
        <begin position="233"/>
        <end position="256"/>
    </location>
</feature>
<dbReference type="EMBL" id="JATAAI010000008">
    <property type="protein sequence ID" value="KAK1743935.1"/>
    <property type="molecule type" value="Genomic_DNA"/>
</dbReference>
<dbReference type="InterPro" id="IPR040227">
    <property type="entry name" value="Nibrin-rel"/>
</dbReference>
<proteinExistence type="predicted"/>
<dbReference type="GO" id="GO:0007095">
    <property type="term" value="P:mitotic G2 DNA damage checkpoint signaling"/>
    <property type="evidence" value="ECO:0007669"/>
    <property type="project" value="InterPro"/>
</dbReference>
<dbReference type="GO" id="GO:0003684">
    <property type="term" value="F:damaged DNA binding"/>
    <property type="evidence" value="ECO:0007669"/>
    <property type="project" value="TreeGrafter"/>
</dbReference>
<protein>
    <submittedName>
        <fullName evidence="2">Nibrin-related protein</fullName>
    </submittedName>
</protein>
<sequence>MFLRIDKVIGVPNSPPAPSNDSLHACLATAATVEPNVVAAPGEEEGGPAVIPDDTLNASGELFVVGRKNAAVTIDDKCVSRKHASIHLLSKTNPFSTTSSSPEILHGRLIMEYGTPSSPEEIAACDSSPSGVICVLRDLGSKFGTFVQVDEDLINATTPRTSNTDAVKEGSGNETGDETDDEGVNNTSINYATLSDGQVQAVRLLCDNNGSSSSSSLATPKFQKVEPNKSVTLLPLSHSTTPPPHHHTSLSSSEHITPKSTLQSYIDSLHYIGASHNQWDVNQSTHLVALEKKANAKAITAWASGRKSVVTLEYIDGLLGRKELGDVLPREEDYPPKGTSQLDSLSYSGDHSRALQGYCIAVMMEDDNGPLAQSAGAKILKVYDAPDSSQADFDNWWNTQQQNAIDAKMVLVLVDSKSSKCKPYNTWLHKRNDVRLTSAKHLAQAITGNNGEGDLLLDAKKVAIEKMEGWDAAIENVSAKKQSRVV</sequence>